<dbReference type="RefSeq" id="XP_066707840.1">
    <property type="nucleotide sequence ID" value="XM_066866164.1"/>
</dbReference>
<dbReference type="PANTHER" id="PTHR47706:SF7">
    <property type="entry name" value="CIPA-LIKE, PUTATIVE (AFU_ORTHOLOGUE AFUA_1G01630)-RELATED"/>
    <property type="match status" value="1"/>
</dbReference>
<keyword evidence="2" id="KW-0560">Oxidoreductase</keyword>
<dbReference type="InterPro" id="IPR008030">
    <property type="entry name" value="NmrA-like"/>
</dbReference>
<sequence length="324" mass="35226">MSHVKNVAIVGATGSVGSYIVDEILKAGKHQVTAITRQASTAVMPDGVKVAKVDYADHSSLVAALRGQDVLIITMSVQAPKEAQLKLVDAAADAGVRWVLPNEWGLDQTNEALADGAFMGPPSRAVRKHIEDRGVSSWIGVVCGFWYDFSLGGSLARYGFDFGNRSVTLFDDGTQPINTTTFPQVGRAVARLLALPREGSAESEGQGKKKGSLADFRNGFVYISSFCVSQKDMLESALRVTGTTLEDWTVRREGSAERYEKGLQMMKGGNMGGFVQAMYTHTFFPNDDGAYEKSRGLHNELLGLPVEDLDEFTKLAITRKDDKY</sequence>
<evidence type="ECO:0000259" key="3">
    <source>
        <dbReference type="Pfam" id="PF05368"/>
    </source>
</evidence>
<feature type="domain" description="NmrA-like" evidence="3">
    <location>
        <begin position="5"/>
        <end position="111"/>
    </location>
</feature>
<dbReference type="InterPro" id="IPR036291">
    <property type="entry name" value="NAD(P)-bd_dom_sf"/>
</dbReference>
<evidence type="ECO:0000256" key="1">
    <source>
        <dbReference type="ARBA" id="ARBA00022857"/>
    </source>
</evidence>
<protein>
    <recommendedName>
        <fullName evidence="3">NmrA-like domain-containing protein</fullName>
    </recommendedName>
</protein>
<gene>
    <name evidence="4" type="ORF">PG994_014755</name>
</gene>
<dbReference type="PANTHER" id="PTHR47706">
    <property type="entry name" value="NMRA-LIKE FAMILY PROTEIN"/>
    <property type="match status" value="1"/>
</dbReference>
<dbReference type="CDD" id="cd05259">
    <property type="entry name" value="PCBER_SDR_a"/>
    <property type="match status" value="1"/>
</dbReference>
<comment type="caution">
    <text evidence="4">The sequence shown here is derived from an EMBL/GenBank/DDBJ whole genome shotgun (WGS) entry which is preliminary data.</text>
</comment>
<evidence type="ECO:0000256" key="2">
    <source>
        <dbReference type="ARBA" id="ARBA00023002"/>
    </source>
</evidence>
<name>A0ABR1SUH9_9PEZI</name>
<dbReference type="SUPFAM" id="SSF51735">
    <property type="entry name" value="NAD(P)-binding Rossmann-fold domains"/>
    <property type="match status" value="1"/>
</dbReference>
<dbReference type="Proteomes" id="UP001480595">
    <property type="component" value="Unassembled WGS sequence"/>
</dbReference>
<keyword evidence="1" id="KW-0521">NADP</keyword>
<dbReference type="GeneID" id="92099227"/>
<keyword evidence="5" id="KW-1185">Reference proteome</keyword>
<organism evidence="4 5">
    <name type="scientific">Apiospora phragmitis</name>
    <dbReference type="NCBI Taxonomy" id="2905665"/>
    <lineage>
        <taxon>Eukaryota</taxon>
        <taxon>Fungi</taxon>
        <taxon>Dikarya</taxon>
        <taxon>Ascomycota</taxon>
        <taxon>Pezizomycotina</taxon>
        <taxon>Sordariomycetes</taxon>
        <taxon>Xylariomycetidae</taxon>
        <taxon>Amphisphaeriales</taxon>
        <taxon>Apiosporaceae</taxon>
        <taxon>Apiospora</taxon>
    </lineage>
</organism>
<dbReference type="EMBL" id="JAQQWL010000016">
    <property type="protein sequence ID" value="KAK8037988.1"/>
    <property type="molecule type" value="Genomic_DNA"/>
</dbReference>
<dbReference type="InterPro" id="IPR045312">
    <property type="entry name" value="PCBER-like"/>
</dbReference>
<dbReference type="InterPro" id="IPR051609">
    <property type="entry name" value="NmrA/Isoflavone_reductase-like"/>
</dbReference>
<accession>A0ABR1SUH9</accession>
<proteinExistence type="predicted"/>
<reference evidence="4 5" key="1">
    <citation type="submission" date="2023-01" db="EMBL/GenBank/DDBJ databases">
        <title>Analysis of 21 Apiospora genomes using comparative genomics revels a genus with tremendous synthesis potential of carbohydrate active enzymes and secondary metabolites.</title>
        <authorList>
            <person name="Sorensen T."/>
        </authorList>
    </citation>
    <scope>NUCLEOTIDE SEQUENCE [LARGE SCALE GENOMIC DNA]</scope>
    <source>
        <strain evidence="4 5">CBS 135458</strain>
    </source>
</reference>
<dbReference type="Pfam" id="PF05368">
    <property type="entry name" value="NmrA"/>
    <property type="match status" value="1"/>
</dbReference>
<evidence type="ECO:0000313" key="4">
    <source>
        <dbReference type="EMBL" id="KAK8037988.1"/>
    </source>
</evidence>
<evidence type="ECO:0000313" key="5">
    <source>
        <dbReference type="Proteomes" id="UP001480595"/>
    </source>
</evidence>
<dbReference type="Gene3D" id="3.40.50.720">
    <property type="entry name" value="NAD(P)-binding Rossmann-like Domain"/>
    <property type="match status" value="1"/>
</dbReference>